<evidence type="ECO:0000313" key="3">
    <source>
        <dbReference type="Proteomes" id="UP001596208"/>
    </source>
</evidence>
<dbReference type="Gene3D" id="3.50.50.60">
    <property type="entry name" value="FAD/NAD(P)-binding domain"/>
    <property type="match status" value="1"/>
</dbReference>
<dbReference type="EMBL" id="JBHSKI010000004">
    <property type="protein sequence ID" value="MFC5171193.1"/>
    <property type="molecule type" value="Genomic_DNA"/>
</dbReference>
<dbReference type="EC" id="1.-.-.-" evidence="2"/>
<protein>
    <submittedName>
        <fullName evidence="2">NAD(P)/FAD-dependent oxidoreductase</fullName>
        <ecNumber evidence="2">1.-.-.-</ecNumber>
    </submittedName>
</protein>
<evidence type="ECO:0000259" key="1">
    <source>
        <dbReference type="Pfam" id="PF01593"/>
    </source>
</evidence>
<keyword evidence="3" id="KW-1185">Reference proteome</keyword>
<dbReference type="PANTHER" id="PTHR42841">
    <property type="entry name" value="AMINE OXIDASE"/>
    <property type="match status" value="1"/>
</dbReference>
<dbReference type="InterPro" id="IPR002937">
    <property type="entry name" value="Amino_oxidase"/>
</dbReference>
<evidence type="ECO:0000313" key="2">
    <source>
        <dbReference type="EMBL" id="MFC5171193.1"/>
    </source>
</evidence>
<dbReference type="Proteomes" id="UP001596208">
    <property type="component" value="Unassembled WGS sequence"/>
</dbReference>
<accession>A0ABW0B1S1</accession>
<dbReference type="SUPFAM" id="SSF51905">
    <property type="entry name" value="FAD/NAD(P)-binding domain"/>
    <property type="match status" value="1"/>
</dbReference>
<feature type="domain" description="Amine oxidase" evidence="1">
    <location>
        <begin position="19"/>
        <end position="410"/>
    </location>
</feature>
<dbReference type="RefSeq" id="WP_065848330.1">
    <property type="nucleotide sequence ID" value="NZ_JBFADZ010000003.1"/>
</dbReference>
<name>A0ABW0B1S1_9ACTN</name>
<keyword evidence="2" id="KW-0560">Oxidoreductase</keyword>
<sequence>MTNRQHPPPPDAVVVGAGLAGLACALDLSGAGLRVELLEASDAVGGRMRTDRRDGFLLDRGFQVFNTSYPQVKKRVDLRALRLRPFTPGLIARTPSGRVRVTDPTRRPGDAAQLLPGRVLTARDLAALGVLTARDVLLPAKRLGRMPDRTASEALVRAGLSPRAIEDLLRPFLSGVFLEEGLETSARFLHLVWRSMARGTLCLPARGIGAVPAQLAARLPDGTLRLGSAVTEVTDSGVLLADGGERPAASVVVATDSATAARLLPGLQVPDSRTVTTYYHAADRSPLSEPTLLVDSGLAVLNSCVLTEVSPTYAPPGTALVSTSVLGSGPPGGDRTVRARLAELYDTDTSTWDTVAAYTVEGALPAMRPPWPLSRTTRFAPGRYVSGDHRATGSVQGALASGSRAAREVLADRAAARAPRR</sequence>
<proteinExistence type="predicted"/>
<gene>
    <name evidence="2" type="ORF">ACFPRK_11390</name>
</gene>
<dbReference type="PROSITE" id="PS51257">
    <property type="entry name" value="PROKAR_LIPOPROTEIN"/>
    <property type="match status" value="1"/>
</dbReference>
<dbReference type="GO" id="GO:0016491">
    <property type="term" value="F:oxidoreductase activity"/>
    <property type="evidence" value="ECO:0007669"/>
    <property type="project" value="UniProtKB-KW"/>
</dbReference>
<reference evidence="3" key="1">
    <citation type="journal article" date="2019" name="Int. J. Syst. Evol. Microbiol.">
        <title>The Global Catalogue of Microorganisms (GCM) 10K type strain sequencing project: providing services to taxonomists for standard genome sequencing and annotation.</title>
        <authorList>
            <consortium name="The Broad Institute Genomics Platform"/>
            <consortium name="The Broad Institute Genome Sequencing Center for Infectious Disease"/>
            <person name="Wu L."/>
            <person name="Ma J."/>
        </authorList>
    </citation>
    <scope>NUCLEOTIDE SEQUENCE [LARGE SCALE GENOMIC DNA]</scope>
    <source>
        <strain evidence="3">CGMCC 4.1721</strain>
    </source>
</reference>
<dbReference type="InterPro" id="IPR036188">
    <property type="entry name" value="FAD/NAD-bd_sf"/>
</dbReference>
<dbReference type="Pfam" id="PF01593">
    <property type="entry name" value="Amino_oxidase"/>
    <property type="match status" value="1"/>
</dbReference>
<comment type="caution">
    <text evidence="2">The sequence shown here is derived from an EMBL/GenBank/DDBJ whole genome shotgun (WGS) entry which is preliminary data.</text>
</comment>
<organism evidence="2 3">
    <name type="scientific">Streptomyces mutomycini</name>
    <dbReference type="NCBI Taxonomy" id="284036"/>
    <lineage>
        <taxon>Bacteria</taxon>
        <taxon>Bacillati</taxon>
        <taxon>Actinomycetota</taxon>
        <taxon>Actinomycetes</taxon>
        <taxon>Kitasatosporales</taxon>
        <taxon>Streptomycetaceae</taxon>
        <taxon>Streptomyces</taxon>
    </lineage>
</organism>